<keyword evidence="7" id="KW-1185">Reference proteome</keyword>
<evidence type="ECO:0000256" key="1">
    <source>
        <dbReference type="ARBA" id="ARBA00022723"/>
    </source>
</evidence>
<dbReference type="PANTHER" id="PTHR31948:SF72">
    <property type="entry name" value="ZINC-FINGER HOMEODOMAIN PROTEIN 10"/>
    <property type="match status" value="1"/>
</dbReference>
<feature type="region of interest" description="Disordered" evidence="4">
    <location>
        <begin position="105"/>
        <end position="140"/>
    </location>
</feature>
<organism evidence="6 7">
    <name type="scientific">Oldenlandia corymbosa var. corymbosa</name>
    <dbReference type="NCBI Taxonomy" id="529605"/>
    <lineage>
        <taxon>Eukaryota</taxon>
        <taxon>Viridiplantae</taxon>
        <taxon>Streptophyta</taxon>
        <taxon>Embryophyta</taxon>
        <taxon>Tracheophyta</taxon>
        <taxon>Spermatophyta</taxon>
        <taxon>Magnoliopsida</taxon>
        <taxon>eudicotyledons</taxon>
        <taxon>Gunneridae</taxon>
        <taxon>Pentapetalae</taxon>
        <taxon>asterids</taxon>
        <taxon>lamiids</taxon>
        <taxon>Gentianales</taxon>
        <taxon>Rubiaceae</taxon>
        <taxon>Rubioideae</taxon>
        <taxon>Spermacoceae</taxon>
        <taxon>Hedyotis-Oldenlandia complex</taxon>
        <taxon>Oldenlandia</taxon>
    </lineage>
</organism>
<dbReference type="Proteomes" id="UP001161247">
    <property type="component" value="Chromosome 5"/>
</dbReference>
<dbReference type="InterPro" id="IPR006456">
    <property type="entry name" value="ZF_HD_homeobox_Cys/His_dimer"/>
</dbReference>
<dbReference type="GO" id="GO:0050793">
    <property type="term" value="P:regulation of developmental process"/>
    <property type="evidence" value="ECO:0007669"/>
    <property type="project" value="TreeGrafter"/>
</dbReference>
<dbReference type="GO" id="GO:0000976">
    <property type="term" value="F:transcription cis-regulatory region binding"/>
    <property type="evidence" value="ECO:0007669"/>
    <property type="project" value="TreeGrafter"/>
</dbReference>
<proteinExistence type="predicted"/>
<dbReference type="Pfam" id="PF04770">
    <property type="entry name" value="ZF-HD_dimer"/>
    <property type="match status" value="1"/>
</dbReference>
<evidence type="ECO:0000256" key="2">
    <source>
        <dbReference type="ARBA" id="ARBA00022771"/>
    </source>
</evidence>
<name>A0AAV1DF44_OLDCO</name>
<dbReference type="GO" id="GO:0003700">
    <property type="term" value="F:DNA-binding transcription factor activity"/>
    <property type="evidence" value="ECO:0007669"/>
    <property type="project" value="TreeGrafter"/>
</dbReference>
<dbReference type="GO" id="GO:0008270">
    <property type="term" value="F:zinc ion binding"/>
    <property type="evidence" value="ECO:0007669"/>
    <property type="project" value="UniProtKB-KW"/>
</dbReference>
<dbReference type="AlphaFoldDB" id="A0AAV1DF44"/>
<evidence type="ECO:0000313" key="6">
    <source>
        <dbReference type="EMBL" id="CAI9106459.1"/>
    </source>
</evidence>
<dbReference type="GO" id="GO:0005634">
    <property type="term" value="C:nucleus"/>
    <property type="evidence" value="ECO:0007669"/>
    <property type="project" value="TreeGrafter"/>
</dbReference>
<keyword evidence="3" id="KW-0862">Zinc</keyword>
<protein>
    <submittedName>
        <fullName evidence="6">OLC1v1005618C1</fullName>
    </submittedName>
</protein>
<evidence type="ECO:0000256" key="3">
    <source>
        <dbReference type="ARBA" id="ARBA00022833"/>
    </source>
</evidence>
<dbReference type="PANTHER" id="PTHR31948">
    <property type="entry name" value="ZINC-FINGER HOMEODOMAIN PROTEIN 2"/>
    <property type="match status" value="1"/>
</dbReference>
<feature type="domain" description="ZF-HD dimerization-type" evidence="5">
    <location>
        <begin position="255"/>
        <end position="297"/>
    </location>
</feature>
<evidence type="ECO:0000259" key="5">
    <source>
        <dbReference type="Pfam" id="PF04770"/>
    </source>
</evidence>
<keyword evidence="2" id="KW-0863">Zinc-finger</keyword>
<sequence>MDVSENLKPESSATFKECVLINRNKFTKNSSTSVHQYACDEIKPFVGSSSNSNFIVCLACGRPQEFHRNVVPPPPQPPRNRSPPQIRSITGAEYKRMIKINVAKRPTSNEFHRASSRKEAENAQHKGQFKSKEEKEVSKLPKISPTYSSYQNSPIVDHAAQEQTFVKAEQFKCNPQKEVSMEPLWKSRVGSVTDGVKKEVEIPNEDHFTEKVVGLGDSNGDPMAIGQTNGAVKKRKKKTYFNDIQRQKGIEFMSRECVRNHLTNGCVEFKPSTIGSSSDPDSIICSDCGCQRIFHRKIVIQPGCSFDLSDLPPPPPPMNRTPPKVRSITGEEYKMLENMVDVEIPISRECEDHEAKKNV</sequence>
<accession>A0AAV1DF44</accession>
<evidence type="ECO:0000313" key="7">
    <source>
        <dbReference type="Proteomes" id="UP001161247"/>
    </source>
</evidence>
<feature type="compositionally biased region" description="Basic and acidic residues" evidence="4">
    <location>
        <begin position="110"/>
        <end position="139"/>
    </location>
</feature>
<evidence type="ECO:0000256" key="4">
    <source>
        <dbReference type="SAM" id="MobiDB-lite"/>
    </source>
</evidence>
<gene>
    <name evidence="6" type="ORF">OLC1_LOCUS14952</name>
</gene>
<dbReference type="EMBL" id="OX459122">
    <property type="protein sequence ID" value="CAI9106459.1"/>
    <property type="molecule type" value="Genomic_DNA"/>
</dbReference>
<reference evidence="6" key="1">
    <citation type="submission" date="2023-03" db="EMBL/GenBank/DDBJ databases">
        <authorList>
            <person name="Julca I."/>
        </authorList>
    </citation>
    <scope>NUCLEOTIDE SEQUENCE</scope>
</reference>
<keyword evidence="1" id="KW-0479">Metal-binding</keyword>